<dbReference type="GO" id="GO:0046872">
    <property type="term" value="F:metal ion binding"/>
    <property type="evidence" value="ECO:0007669"/>
    <property type="project" value="UniProtKB-KW"/>
</dbReference>
<evidence type="ECO:0000313" key="13">
    <source>
        <dbReference type="Proteomes" id="UP001367508"/>
    </source>
</evidence>
<dbReference type="InterPro" id="IPR031675">
    <property type="entry name" value="STPPase_N"/>
</dbReference>
<gene>
    <name evidence="12" type="ORF">VNO77_10277</name>
</gene>
<evidence type="ECO:0000256" key="3">
    <source>
        <dbReference type="ARBA" id="ARBA00022723"/>
    </source>
</evidence>
<dbReference type="SMART" id="SM00156">
    <property type="entry name" value="PP2Ac"/>
    <property type="match status" value="1"/>
</dbReference>
<dbReference type="PROSITE" id="PS00125">
    <property type="entry name" value="SER_THR_PHOSPHATASE"/>
    <property type="match status" value="1"/>
</dbReference>
<evidence type="ECO:0000313" key="12">
    <source>
        <dbReference type="EMBL" id="KAK7351095.1"/>
    </source>
</evidence>
<dbReference type="InterPro" id="IPR050341">
    <property type="entry name" value="PP1_catalytic_subunit"/>
</dbReference>
<dbReference type="FunFam" id="3.60.21.10:FF:000026">
    <property type="entry name" value="Serine/threonine-protein phosphatase"/>
    <property type="match status" value="1"/>
</dbReference>
<keyword evidence="6" id="KW-0464">Manganese</keyword>
<dbReference type="EMBL" id="JAYMYQ010000002">
    <property type="protein sequence ID" value="KAK7351095.1"/>
    <property type="molecule type" value="Genomic_DNA"/>
</dbReference>
<accession>A0AAN9QUN0</accession>
<reference evidence="12 13" key="1">
    <citation type="submission" date="2024-01" db="EMBL/GenBank/DDBJ databases">
        <title>The genomes of 5 underutilized Papilionoideae crops provide insights into root nodulation and disease resistanc.</title>
        <authorList>
            <person name="Jiang F."/>
        </authorList>
    </citation>
    <scope>NUCLEOTIDE SEQUENCE [LARGE SCALE GENOMIC DNA]</scope>
    <source>
        <strain evidence="12">LVBAO_FW01</strain>
        <tissue evidence="12">Leaves</tissue>
    </source>
</reference>
<evidence type="ECO:0000259" key="11">
    <source>
        <dbReference type="PROSITE" id="PS00125"/>
    </source>
</evidence>
<protein>
    <recommendedName>
        <fullName evidence="9">Serine/threonine-protein phosphatase</fullName>
        <ecNumber evidence="9">3.1.3.16</ecNumber>
    </recommendedName>
</protein>
<dbReference type="Pfam" id="PF16891">
    <property type="entry name" value="STPPase_N"/>
    <property type="match status" value="1"/>
</dbReference>
<comment type="cofactor">
    <cofactor evidence="1">
        <name>Mn(2+)</name>
        <dbReference type="ChEBI" id="CHEBI:29035"/>
    </cofactor>
</comment>
<evidence type="ECO:0000256" key="9">
    <source>
        <dbReference type="RuleBase" id="RU004273"/>
    </source>
</evidence>
<dbReference type="GO" id="GO:0005737">
    <property type="term" value="C:cytoplasm"/>
    <property type="evidence" value="ECO:0007669"/>
    <property type="project" value="TreeGrafter"/>
</dbReference>
<dbReference type="PRINTS" id="PR00114">
    <property type="entry name" value="STPHPHTASE"/>
</dbReference>
<evidence type="ECO:0000256" key="8">
    <source>
        <dbReference type="ARBA" id="ARBA00048336"/>
    </source>
</evidence>
<comment type="similarity">
    <text evidence="2">Belongs to the PPP phosphatase family. PP-1 subfamily.</text>
</comment>
<dbReference type="InterPro" id="IPR029052">
    <property type="entry name" value="Metallo-depent_PP-like"/>
</dbReference>
<keyword evidence="5" id="KW-0904">Protein phosphatase</keyword>
<dbReference type="GO" id="GO:0005634">
    <property type="term" value="C:nucleus"/>
    <property type="evidence" value="ECO:0007669"/>
    <property type="project" value="TreeGrafter"/>
</dbReference>
<dbReference type="SUPFAM" id="SSF56300">
    <property type="entry name" value="Metallo-dependent phosphatases"/>
    <property type="match status" value="1"/>
</dbReference>
<evidence type="ECO:0000256" key="6">
    <source>
        <dbReference type="ARBA" id="ARBA00023211"/>
    </source>
</evidence>
<organism evidence="12 13">
    <name type="scientific">Canavalia gladiata</name>
    <name type="common">Sword bean</name>
    <name type="synonym">Dolichos gladiatus</name>
    <dbReference type="NCBI Taxonomy" id="3824"/>
    <lineage>
        <taxon>Eukaryota</taxon>
        <taxon>Viridiplantae</taxon>
        <taxon>Streptophyta</taxon>
        <taxon>Embryophyta</taxon>
        <taxon>Tracheophyta</taxon>
        <taxon>Spermatophyta</taxon>
        <taxon>Magnoliopsida</taxon>
        <taxon>eudicotyledons</taxon>
        <taxon>Gunneridae</taxon>
        <taxon>Pentapetalae</taxon>
        <taxon>rosids</taxon>
        <taxon>fabids</taxon>
        <taxon>Fabales</taxon>
        <taxon>Fabaceae</taxon>
        <taxon>Papilionoideae</taxon>
        <taxon>50 kb inversion clade</taxon>
        <taxon>NPAAA clade</taxon>
        <taxon>indigoferoid/millettioid clade</taxon>
        <taxon>Phaseoleae</taxon>
        <taxon>Canavalia</taxon>
    </lineage>
</organism>
<comment type="catalytic activity">
    <reaction evidence="7">
        <text>O-phospho-L-seryl-[protein] + H2O = L-seryl-[protein] + phosphate</text>
        <dbReference type="Rhea" id="RHEA:20629"/>
        <dbReference type="Rhea" id="RHEA-COMP:9863"/>
        <dbReference type="Rhea" id="RHEA-COMP:11604"/>
        <dbReference type="ChEBI" id="CHEBI:15377"/>
        <dbReference type="ChEBI" id="CHEBI:29999"/>
        <dbReference type="ChEBI" id="CHEBI:43474"/>
        <dbReference type="ChEBI" id="CHEBI:83421"/>
        <dbReference type="EC" id="3.1.3.16"/>
    </reaction>
</comment>
<dbReference type="Gene3D" id="3.60.21.10">
    <property type="match status" value="1"/>
</dbReference>
<feature type="region of interest" description="Disordered" evidence="10">
    <location>
        <begin position="382"/>
        <end position="402"/>
    </location>
</feature>
<dbReference type="Pfam" id="PF00149">
    <property type="entry name" value="Metallophos"/>
    <property type="match status" value="1"/>
</dbReference>
<dbReference type="PANTHER" id="PTHR11668:SF429">
    <property type="entry name" value="SERINE_THREONINE-PROTEIN PHOSPHATASE PP1 ISOZYME 9"/>
    <property type="match status" value="1"/>
</dbReference>
<dbReference type="GO" id="GO:0004722">
    <property type="term" value="F:protein serine/threonine phosphatase activity"/>
    <property type="evidence" value="ECO:0007669"/>
    <property type="project" value="UniProtKB-EC"/>
</dbReference>
<feature type="compositionally biased region" description="Basic residues" evidence="10">
    <location>
        <begin position="392"/>
        <end position="402"/>
    </location>
</feature>
<comment type="caution">
    <text evidence="12">The sequence shown here is derived from an EMBL/GenBank/DDBJ whole genome shotgun (WGS) entry which is preliminary data.</text>
</comment>
<evidence type="ECO:0000256" key="4">
    <source>
        <dbReference type="ARBA" id="ARBA00022801"/>
    </source>
</evidence>
<dbReference type="AlphaFoldDB" id="A0AAN9QUN0"/>
<dbReference type="InterPro" id="IPR004843">
    <property type="entry name" value="Calcineurin-like_PHP"/>
</dbReference>
<evidence type="ECO:0000256" key="5">
    <source>
        <dbReference type="ARBA" id="ARBA00022912"/>
    </source>
</evidence>
<dbReference type="InterPro" id="IPR006186">
    <property type="entry name" value="Ser/Thr-sp_prot-phosphatase"/>
</dbReference>
<feature type="domain" description="Serine/threonine specific protein phosphatases" evidence="11">
    <location>
        <begin position="202"/>
        <end position="207"/>
    </location>
</feature>
<proteinExistence type="inferred from homology"/>
<dbReference type="EC" id="3.1.3.16" evidence="9"/>
<evidence type="ECO:0000256" key="7">
    <source>
        <dbReference type="ARBA" id="ARBA00047761"/>
    </source>
</evidence>
<name>A0AAN9QUN0_CANGL</name>
<keyword evidence="13" id="KW-1185">Reference proteome</keyword>
<keyword evidence="4 9" id="KW-0378">Hydrolase</keyword>
<evidence type="ECO:0000256" key="2">
    <source>
        <dbReference type="ARBA" id="ARBA00005333"/>
    </source>
</evidence>
<sequence length="402" mass="46304">MQFRYLTNRERERERENQRLACTWKILNREKADILTRHLVPSFEGHLVHLSNFPIPKLIFLYLCLLRSFHFWGKKKRMMMMMTMEGMMDKGVLDDVIRRLLEGKGGKQVQLSESEIRQLCVNARQIFLSQPILLDLRAPIRICGDIHGQYQDLLRLFEYGGYPPAANYLFLGDYVDRGKQSLETICLLLAYKIRYPDKIYLLRGNHEEAKINRIYGFYDECKRRFNVRLWKIFTDCFNCLPVAALIDEKILCMHGGLSPELENLDQIREIPRPTEIPDGGLLCDLLWSDPDPSIDRWADSDRGVSCTFGAEALTEFLDKNDLDLVCRGHQVVEDGYEFFAKRRLVTIFSAPNYGGEFDNAGALLSVDESLVCSFEILKPVDKGSGSGSSKMNLKKPPKLGKV</sequence>
<evidence type="ECO:0000256" key="10">
    <source>
        <dbReference type="SAM" id="MobiDB-lite"/>
    </source>
</evidence>
<dbReference type="PANTHER" id="PTHR11668">
    <property type="entry name" value="SERINE/THREONINE PROTEIN PHOSPHATASE"/>
    <property type="match status" value="1"/>
</dbReference>
<comment type="catalytic activity">
    <reaction evidence="8 9">
        <text>O-phospho-L-threonyl-[protein] + H2O = L-threonyl-[protein] + phosphate</text>
        <dbReference type="Rhea" id="RHEA:47004"/>
        <dbReference type="Rhea" id="RHEA-COMP:11060"/>
        <dbReference type="Rhea" id="RHEA-COMP:11605"/>
        <dbReference type="ChEBI" id="CHEBI:15377"/>
        <dbReference type="ChEBI" id="CHEBI:30013"/>
        <dbReference type="ChEBI" id="CHEBI:43474"/>
        <dbReference type="ChEBI" id="CHEBI:61977"/>
        <dbReference type="EC" id="3.1.3.16"/>
    </reaction>
</comment>
<dbReference type="Proteomes" id="UP001367508">
    <property type="component" value="Unassembled WGS sequence"/>
</dbReference>
<dbReference type="CDD" id="cd07414">
    <property type="entry name" value="MPP_PP1_PPKL"/>
    <property type="match status" value="1"/>
</dbReference>
<evidence type="ECO:0000256" key="1">
    <source>
        <dbReference type="ARBA" id="ARBA00001936"/>
    </source>
</evidence>
<keyword evidence="3" id="KW-0479">Metal-binding</keyword>